<accession>A0A382ZS98</accession>
<protein>
    <submittedName>
        <fullName evidence="1">Uncharacterized protein</fullName>
    </submittedName>
</protein>
<feature type="non-terminal residue" evidence="1">
    <location>
        <position position="1"/>
    </location>
</feature>
<gene>
    <name evidence="1" type="ORF">METZ01_LOCUS451185</name>
</gene>
<sequence length="255" mass="29427">VQEQVIIEPVIVIDTTAEVAEESAYVDTVKTEFEEFTEQKRKTESDPLKKKKLEESDKGFKTKEEEYREKLKTHKKILRDGKNIWVPIDSLIQLNDSIITIDTLALIAPFAKEPEIILHDTITIGYEFIDTALVEEKYPDTLKLETEFESPQEDTNYIEILYRELVSHQAQFSWHPIVKPGDYDFIISASDGFTSDTATFTISVHPEIDISMNQTKYNATVDEVFTTQIILLQEPRSTKFTYELIHAPENMKIDS</sequence>
<dbReference type="EMBL" id="UINC01186212">
    <property type="protein sequence ID" value="SVD98331.1"/>
    <property type="molecule type" value="Genomic_DNA"/>
</dbReference>
<evidence type="ECO:0000313" key="1">
    <source>
        <dbReference type="EMBL" id="SVD98331.1"/>
    </source>
</evidence>
<dbReference type="AlphaFoldDB" id="A0A382ZS98"/>
<proteinExistence type="predicted"/>
<reference evidence="1" key="1">
    <citation type="submission" date="2018-05" db="EMBL/GenBank/DDBJ databases">
        <authorList>
            <person name="Lanie J.A."/>
            <person name="Ng W.-L."/>
            <person name="Kazmierczak K.M."/>
            <person name="Andrzejewski T.M."/>
            <person name="Davidsen T.M."/>
            <person name="Wayne K.J."/>
            <person name="Tettelin H."/>
            <person name="Glass J.I."/>
            <person name="Rusch D."/>
            <person name="Podicherti R."/>
            <person name="Tsui H.-C.T."/>
            <person name="Winkler M.E."/>
        </authorList>
    </citation>
    <scope>NUCLEOTIDE SEQUENCE</scope>
</reference>
<organism evidence="1">
    <name type="scientific">marine metagenome</name>
    <dbReference type="NCBI Taxonomy" id="408172"/>
    <lineage>
        <taxon>unclassified sequences</taxon>
        <taxon>metagenomes</taxon>
        <taxon>ecological metagenomes</taxon>
    </lineage>
</organism>
<name>A0A382ZS98_9ZZZZ</name>
<feature type="non-terminal residue" evidence="1">
    <location>
        <position position="255"/>
    </location>
</feature>